<comment type="caution">
    <text evidence="2">The sequence shown here is derived from an EMBL/GenBank/DDBJ whole genome shotgun (WGS) entry which is preliminary data.</text>
</comment>
<protein>
    <recommendedName>
        <fullName evidence="1">MADF domain-containing protein</fullName>
    </recommendedName>
</protein>
<organism evidence="2 3">
    <name type="scientific">Operophtera brumata</name>
    <name type="common">Winter moth</name>
    <name type="synonym">Phalaena brumata</name>
    <dbReference type="NCBI Taxonomy" id="104452"/>
    <lineage>
        <taxon>Eukaryota</taxon>
        <taxon>Metazoa</taxon>
        <taxon>Ecdysozoa</taxon>
        <taxon>Arthropoda</taxon>
        <taxon>Hexapoda</taxon>
        <taxon>Insecta</taxon>
        <taxon>Pterygota</taxon>
        <taxon>Neoptera</taxon>
        <taxon>Endopterygota</taxon>
        <taxon>Lepidoptera</taxon>
        <taxon>Glossata</taxon>
        <taxon>Ditrysia</taxon>
        <taxon>Geometroidea</taxon>
        <taxon>Geometridae</taxon>
        <taxon>Larentiinae</taxon>
        <taxon>Operophtera</taxon>
    </lineage>
</organism>
<feature type="domain" description="MADF" evidence="1">
    <location>
        <begin position="19"/>
        <end position="96"/>
    </location>
</feature>
<dbReference type="PROSITE" id="PS51029">
    <property type="entry name" value="MADF"/>
    <property type="match status" value="1"/>
</dbReference>
<evidence type="ECO:0000259" key="1">
    <source>
        <dbReference type="PROSITE" id="PS51029"/>
    </source>
</evidence>
<reference evidence="2 3" key="1">
    <citation type="journal article" date="2015" name="Genome Biol. Evol.">
        <title>The genome of winter moth (Operophtera brumata) provides a genomic perspective on sexual dimorphism and phenology.</title>
        <authorList>
            <person name="Derks M.F."/>
            <person name="Smit S."/>
            <person name="Salis L."/>
            <person name="Schijlen E."/>
            <person name="Bossers A."/>
            <person name="Mateman C."/>
            <person name="Pijl A.S."/>
            <person name="de Ridder D."/>
            <person name="Groenen M.A."/>
            <person name="Visser M.E."/>
            <person name="Megens H.J."/>
        </authorList>
    </citation>
    <scope>NUCLEOTIDE SEQUENCE [LARGE SCALE GENOMIC DNA]</scope>
    <source>
        <strain evidence="2">WM2013NL</strain>
        <tissue evidence="2">Head and thorax</tissue>
    </source>
</reference>
<keyword evidence="3" id="KW-1185">Reference proteome</keyword>
<dbReference type="Pfam" id="PF10545">
    <property type="entry name" value="MADF_DNA_bdg"/>
    <property type="match status" value="1"/>
</dbReference>
<proteinExistence type="predicted"/>
<accession>A0A0L7L6E4</accession>
<sequence length="96" mass="11408">MASEFVKDKVIWTKTMNLNLAKFLEDKPHIWDTKHPRFSHIGLRDETFAEFASQYHDLSWQAVKDRWTNIRSTFGFYMRKIIARKASGRVGLLTYI</sequence>
<evidence type="ECO:0000313" key="3">
    <source>
        <dbReference type="Proteomes" id="UP000037510"/>
    </source>
</evidence>
<name>A0A0L7L6E4_OPEBR</name>
<dbReference type="InterPro" id="IPR006578">
    <property type="entry name" value="MADF-dom"/>
</dbReference>
<dbReference type="EMBL" id="JTDY01002621">
    <property type="protein sequence ID" value="KOB71078.1"/>
    <property type="molecule type" value="Genomic_DNA"/>
</dbReference>
<dbReference type="STRING" id="104452.A0A0L7L6E4"/>
<dbReference type="AlphaFoldDB" id="A0A0L7L6E4"/>
<dbReference type="Proteomes" id="UP000037510">
    <property type="component" value="Unassembled WGS sequence"/>
</dbReference>
<evidence type="ECO:0000313" key="2">
    <source>
        <dbReference type="EMBL" id="KOB71078.1"/>
    </source>
</evidence>
<gene>
    <name evidence="2" type="ORF">OBRU01_14443</name>
</gene>